<comment type="similarity">
    <text evidence="1 4">Belongs to the UDP-glycosyltransferase family.</text>
</comment>
<keyword evidence="3 4" id="KW-0808">Transferase</keyword>
<evidence type="ECO:0000313" key="7">
    <source>
        <dbReference type="Proteomes" id="UP001318860"/>
    </source>
</evidence>
<evidence type="ECO:0000313" key="6">
    <source>
        <dbReference type="EMBL" id="KAK6145805.1"/>
    </source>
</evidence>
<dbReference type="PANTHER" id="PTHR48046">
    <property type="entry name" value="UDP-GLYCOSYLTRANSFERASE 72E1"/>
    <property type="match status" value="1"/>
</dbReference>
<name>A0ABR0WF72_REHGL</name>
<dbReference type="EMBL" id="JABTTQ020000011">
    <property type="protein sequence ID" value="KAK6145805.1"/>
    <property type="molecule type" value="Genomic_DNA"/>
</dbReference>
<sequence>MDSCFNNLHVAIISSPGMGHLIPALVLANRLAAHHNTSATVFLVTTAASPPESNFIQIPLHRNLVRLIQLPPVDISHLVGPTTQVFTQICLMVRSALPLIRSAIAAMDRRPDALIADLFCPETAPIAADLGIAAKYVYVPSTAWSTALTVCCPVLDREIDGQYVDQPDPLRIPGCEPVRPEDVTEPMLDRNDRQYGEFIGMGKRYSQFDGILVNSWEDLEPKTLEAFRENEDLRLIINKIPVYPIGPMRRPVEPVDVKSDLIMGWLDRQPNESVIFVSFGSGGVLSAEQITELAWGLELSQQRFVWVVRPPTKGSIDNAFFSLGTDFDGTLNYNLPDGFTRRTQNRGLVIPMWAPQAQILNHPAVGGFMSHCGWNSTLESITSDVPMIVWPLYAEQRLNATLLAEEIGVALRLRVLSTKEVVGREEIETLVRRLMQHEEGRVMRDKVKHLKIRAVEGLKNDGSSYKSMCELLSDIALRKGNMNGSIGCNGVANSQKLEGSAYENGMIIMHDYFGAEKSGMPPVKM</sequence>
<dbReference type="Proteomes" id="UP001318860">
    <property type="component" value="Unassembled WGS sequence"/>
</dbReference>
<dbReference type="Pfam" id="PF00201">
    <property type="entry name" value="UDPGT"/>
    <property type="match status" value="1"/>
</dbReference>
<dbReference type="PROSITE" id="PS00375">
    <property type="entry name" value="UDPGT"/>
    <property type="match status" value="1"/>
</dbReference>
<evidence type="ECO:0000256" key="4">
    <source>
        <dbReference type="RuleBase" id="RU003718"/>
    </source>
</evidence>
<dbReference type="PANTHER" id="PTHR48046:SF1">
    <property type="entry name" value="GLYCOSYLTRANSFERASE-RELATED"/>
    <property type="match status" value="1"/>
</dbReference>
<keyword evidence="2 4" id="KW-0328">Glycosyltransferase</keyword>
<evidence type="ECO:0000256" key="5">
    <source>
        <dbReference type="RuleBase" id="RU362057"/>
    </source>
</evidence>
<dbReference type="InterPro" id="IPR002213">
    <property type="entry name" value="UDP_glucos_trans"/>
</dbReference>
<reference evidence="6 7" key="1">
    <citation type="journal article" date="2021" name="Comput. Struct. Biotechnol. J.">
        <title>De novo genome assembly of the potent medicinal plant Rehmannia glutinosa using nanopore technology.</title>
        <authorList>
            <person name="Ma L."/>
            <person name="Dong C."/>
            <person name="Song C."/>
            <person name="Wang X."/>
            <person name="Zheng X."/>
            <person name="Niu Y."/>
            <person name="Chen S."/>
            <person name="Feng W."/>
        </authorList>
    </citation>
    <scope>NUCLEOTIDE SEQUENCE [LARGE SCALE GENOMIC DNA]</scope>
    <source>
        <strain evidence="6">DH-2019</strain>
    </source>
</reference>
<accession>A0ABR0WF72</accession>
<dbReference type="Gene3D" id="3.40.50.2000">
    <property type="entry name" value="Glycogen Phosphorylase B"/>
    <property type="match status" value="2"/>
</dbReference>
<dbReference type="CDD" id="cd03784">
    <property type="entry name" value="GT1_Gtf-like"/>
    <property type="match status" value="1"/>
</dbReference>
<evidence type="ECO:0000256" key="3">
    <source>
        <dbReference type="ARBA" id="ARBA00022679"/>
    </source>
</evidence>
<dbReference type="EC" id="2.4.1.-" evidence="5"/>
<evidence type="ECO:0000256" key="2">
    <source>
        <dbReference type="ARBA" id="ARBA00022676"/>
    </source>
</evidence>
<dbReference type="SUPFAM" id="SSF53756">
    <property type="entry name" value="UDP-Glycosyltransferase/glycogen phosphorylase"/>
    <property type="match status" value="1"/>
</dbReference>
<organism evidence="6 7">
    <name type="scientific">Rehmannia glutinosa</name>
    <name type="common">Chinese foxglove</name>
    <dbReference type="NCBI Taxonomy" id="99300"/>
    <lineage>
        <taxon>Eukaryota</taxon>
        <taxon>Viridiplantae</taxon>
        <taxon>Streptophyta</taxon>
        <taxon>Embryophyta</taxon>
        <taxon>Tracheophyta</taxon>
        <taxon>Spermatophyta</taxon>
        <taxon>Magnoliopsida</taxon>
        <taxon>eudicotyledons</taxon>
        <taxon>Gunneridae</taxon>
        <taxon>Pentapetalae</taxon>
        <taxon>asterids</taxon>
        <taxon>lamiids</taxon>
        <taxon>Lamiales</taxon>
        <taxon>Orobanchaceae</taxon>
        <taxon>Rehmannieae</taxon>
        <taxon>Rehmannia</taxon>
    </lineage>
</organism>
<evidence type="ECO:0000256" key="1">
    <source>
        <dbReference type="ARBA" id="ARBA00009995"/>
    </source>
</evidence>
<proteinExistence type="inferred from homology"/>
<comment type="caution">
    <text evidence="6">The sequence shown here is derived from an EMBL/GenBank/DDBJ whole genome shotgun (WGS) entry which is preliminary data.</text>
</comment>
<dbReference type="InterPro" id="IPR035595">
    <property type="entry name" value="UDP_glycos_trans_CS"/>
</dbReference>
<protein>
    <recommendedName>
        <fullName evidence="5">Glycosyltransferase</fullName>
        <ecNumber evidence="5">2.4.1.-</ecNumber>
    </recommendedName>
</protein>
<gene>
    <name evidence="6" type="ORF">DH2020_019674</name>
</gene>
<keyword evidence="7" id="KW-1185">Reference proteome</keyword>